<protein>
    <submittedName>
        <fullName evidence="3">Uncharacterized protein</fullName>
    </submittedName>
</protein>
<keyword evidence="2" id="KW-1133">Transmembrane helix</keyword>
<keyword evidence="4" id="KW-1185">Reference proteome</keyword>
<evidence type="ECO:0000313" key="3">
    <source>
        <dbReference type="EMBL" id="EJK66852.1"/>
    </source>
</evidence>
<feature type="region of interest" description="Disordered" evidence="1">
    <location>
        <begin position="65"/>
        <end position="130"/>
    </location>
</feature>
<name>K0T8M3_THAOC</name>
<proteinExistence type="predicted"/>
<keyword evidence="2" id="KW-0812">Transmembrane</keyword>
<feature type="compositionally biased region" description="Basic residues" evidence="1">
    <location>
        <begin position="82"/>
        <end position="92"/>
    </location>
</feature>
<dbReference type="AlphaFoldDB" id="K0T8M3"/>
<evidence type="ECO:0000313" key="4">
    <source>
        <dbReference type="Proteomes" id="UP000266841"/>
    </source>
</evidence>
<dbReference type="EMBL" id="AGNL01014141">
    <property type="protein sequence ID" value="EJK66852.1"/>
    <property type="molecule type" value="Genomic_DNA"/>
</dbReference>
<sequence length="246" mass="25647">MPGGIPAFPADSVMGSITDSLMSPDKGKGQSFAVPITCFSCFLAVFLYGRAARYTTGKGDDSFFANNESENVDGSVMEKSSTKKSRKRKRKRVLPDQDIPSTKSSKDDDDDDDVSDNKGSNNVDGGADNVGVCRNDAHCADMGSSKGNKEGGRGHSGANGYQSEQRSNNNKGGKGVDGAGAAAEEEGKAEKSTDNGDGDNSNDNNSNDDVHKVLDILVLPSCPSDSHDRSHAPGLVALHGPQATTG</sequence>
<accession>K0T8M3</accession>
<reference evidence="3 4" key="1">
    <citation type="journal article" date="2012" name="Genome Biol.">
        <title>Genome and low-iron response of an oceanic diatom adapted to chronic iron limitation.</title>
        <authorList>
            <person name="Lommer M."/>
            <person name="Specht M."/>
            <person name="Roy A.S."/>
            <person name="Kraemer L."/>
            <person name="Andreson R."/>
            <person name="Gutowska M.A."/>
            <person name="Wolf J."/>
            <person name="Bergner S.V."/>
            <person name="Schilhabel M.B."/>
            <person name="Klostermeier U.C."/>
            <person name="Beiko R.G."/>
            <person name="Rosenstiel P."/>
            <person name="Hippler M."/>
            <person name="Laroche J."/>
        </authorList>
    </citation>
    <scope>NUCLEOTIDE SEQUENCE [LARGE SCALE GENOMIC DNA]</scope>
    <source>
        <strain evidence="3 4">CCMP1005</strain>
    </source>
</reference>
<feature type="region of interest" description="Disordered" evidence="1">
    <location>
        <begin position="143"/>
        <end position="246"/>
    </location>
</feature>
<feature type="transmembrane region" description="Helical" evidence="2">
    <location>
        <begin position="32"/>
        <end position="49"/>
    </location>
</feature>
<dbReference type="Proteomes" id="UP000266841">
    <property type="component" value="Unassembled WGS sequence"/>
</dbReference>
<gene>
    <name evidence="3" type="ORF">THAOC_12182</name>
</gene>
<organism evidence="3 4">
    <name type="scientific">Thalassiosira oceanica</name>
    <name type="common">Marine diatom</name>
    <dbReference type="NCBI Taxonomy" id="159749"/>
    <lineage>
        <taxon>Eukaryota</taxon>
        <taxon>Sar</taxon>
        <taxon>Stramenopiles</taxon>
        <taxon>Ochrophyta</taxon>
        <taxon>Bacillariophyta</taxon>
        <taxon>Coscinodiscophyceae</taxon>
        <taxon>Thalassiosirophycidae</taxon>
        <taxon>Thalassiosirales</taxon>
        <taxon>Thalassiosiraceae</taxon>
        <taxon>Thalassiosira</taxon>
    </lineage>
</organism>
<feature type="compositionally biased region" description="Low complexity" evidence="1">
    <location>
        <begin position="198"/>
        <end position="207"/>
    </location>
</feature>
<comment type="caution">
    <text evidence="3">The sequence shown here is derived from an EMBL/GenBank/DDBJ whole genome shotgun (WGS) entry which is preliminary data.</text>
</comment>
<evidence type="ECO:0000256" key="1">
    <source>
        <dbReference type="SAM" id="MobiDB-lite"/>
    </source>
</evidence>
<keyword evidence="2" id="KW-0472">Membrane</keyword>
<feature type="compositionally biased region" description="Basic and acidic residues" evidence="1">
    <location>
        <begin position="185"/>
        <end position="194"/>
    </location>
</feature>
<feature type="compositionally biased region" description="Polar residues" evidence="1">
    <location>
        <begin position="159"/>
        <end position="170"/>
    </location>
</feature>
<evidence type="ECO:0000256" key="2">
    <source>
        <dbReference type="SAM" id="Phobius"/>
    </source>
</evidence>